<dbReference type="SUPFAM" id="SSF103473">
    <property type="entry name" value="MFS general substrate transporter"/>
    <property type="match status" value="1"/>
</dbReference>
<evidence type="ECO:0000256" key="1">
    <source>
        <dbReference type="ARBA" id="ARBA00004651"/>
    </source>
</evidence>
<evidence type="ECO:0000256" key="5">
    <source>
        <dbReference type="SAM" id="Phobius"/>
    </source>
</evidence>
<keyword evidence="8" id="KW-1185">Reference proteome</keyword>
<keyword evidence="3 5" id="KW-1133">Transmembrane helix</keyword>
<feature type="transmembrane region" description="Helical" evidence="5">
    <location>
        <begin position="336"/>
        <end position="356"/>
    </location>
</feature>
<proteinExistence type="predicted"/>
<dbReference type="Pfam" id="PF07690">
    <property type="entry name" value="MFS_1"/>
    <property type="match status" value="1"/>
</dbReference>
<name>A0A1H5PU75_9ACTN</name>
<keyword evidence="4 5" id="KW-0472">Membrane</keyword>
<feature type="transmembrane region" description="Helical" evidence="5">
    <location>
        <begin position="80"/>
        <end position="98"/>
    </location>
</feature>
<dbReference type="AlphaFoldDB" id="A0A1H5PU75"/>
<feature type="domain" description="Major facilitator superfamily (MFS) profile" evidence="6">
    <location>
        <begin position="15"/>
        <end position="431"/>
    </location>
</feature>
<evidence type="ECO:0000313" key="7">
    <source>
        <dbReference type="EMBL" id="SEF16761.1"/>
    </source>
</evidence>
<feature type="transmembrane region" description="Helical" evidence="5">
    <location>
        <begin position="12"/>
        <end position="37"/>
    </location>
</feature>
<feature type="transmembrane region" description="Helical" evidence="5">
    <location>
        <begin position="282"/>
        <end position="305"/>
    </location>
</feature>
<gene>
    <name evidence="7" type="ORF">SAMN04488561_5525</name>
</gene>
<dbReference type="OrthoDB" id="9778875at2"/>
<protein>
    <submittedName>
        <fullName evidence="7">Major Facilitator Superfamily protein</fullName>
    </submittedName>
</protein>
<dbReference type="Gene3D" id="1.20.1250.20">
    <property type="entry name" value="MFS general substrate transporter like domains"/>
    <property type="match status" value="2"/>
</dbReference>
<dbReference type="InterPro" id="IPR011701">
    <property type="entry name" value="MFS"/>
</dbReference>
<dbReference type="InterPro" id="IPR020846">
    <property type="entry name" value="MFS_dom"/>
</dbReference>
<sequence length="437" mass="43130">MDTRTSERRAGDLRLAAGIIALEFAAAVSTFVASTLLPIVAAELGARERLGLLIAGGTLGLFVAMPLAGTVLRRLGAGRTLALGTAYYTGGLVVAATAQQAWAFALGQFTSGVASGLLAVFGISAAIRRLDERLRLKVVAASSAMWILPAMVGPAATLALEHAAGWRWTLVAPVPVVLAGRFLVVRAVRGEAPTDDGQRLRPAGLLVPAGAAAVVLADGVWPVAVAGAVAAVGGTVALLPAGTARLGRGAPSALAAMVLFGAGYVGADSLITVLLTDDYDVSLARAAIVLGAAPLMWGLTSLVVARVGPERQVPAAGLALTAAAAAVLAAGPREFAVALIAWAAGGAGVGLAYPGLYLRATTAAPAPGRPLPAAELATAVITAETVGGLLGRAGGGALASLDDGTAVAYGVFAVLLAAAALAATRSRAPAVRPGAAP</sequence>
<dbReference type="STRING" id="561176.SAMN04488561_5525"/>
<evidence type="ECO:0000256" key="2">
    <source>
        <dbReference type="ARBA" id="ARBA00022692"/>
    </source>
</evidence>
<feature type="transmembrane region" description="Helical" evidence="5">
    <location>
        <begin position="253"/>
        <end position="276"/>
    </location>
</feature>
<dbReference type="GO" id="GO:0005886">
    <property type="term" value="C:plasma membrane"/>
    <property type="evidence" value="ECO:0007669"/>
    <property type="project" value="UniProtKB-SubCell"/>
</dbReference>
<feature type="transmembrane region" description="Helical" evidence="5">
    <location>
        <begin position="49"/>
        <end position="68"/>
    </location>
</feature>
<accession>A0A1H5PU75</accession>
<keyword evidence="2 5" id="KW-0812">Transmembrane</keyword>
<reference evidence="8" key="1">
    <citation type="submission" date="2016-10" db="EMBL/GenBank/DDBJ databases">
        <authorList>
            <person name="Varghese N."/>
            <person name="Submissions S."/>
        </authorList>
    </citation>
    <scope>NUCLEOTIDE SEQUENCE [LARGE SCALE GENOMIC DNA]</scope>
    <source>
        <strain evidence="8">DSM 45237</strain>
    </source>
</reference>
<feature type="transmembrane region" description="Helical" evidence="5">
    <location>
        <begin position="104"/>
        <end position="126"/>
    </location>
</feature>
<dbReference type="PANTHER" id="PTHR23501">
    <property type="entry name" value="MAJOR FACILITATOR SUPERFAMILY"/>
    <property type="match status" value="1"/>
</dbReference>
<organism evidence="7 8">
    <name type="scientific">Jiangella alba</name>
    <dbReference type="NCBI Taxonomy" id="561176"/>
    <lineage>
        <taxon>Bacteria</taxon>
        <taxon>Bacillati</taxon>
        <taxon>Actinomycetota</taxon>
        <taxon>Actinomycetes</taxon>
        <taxon>Jiangellales</taxon>
        <taxon>Jiangellaceae</taxon>
        <taxon>Jiangella</taxon>
    </lineage>
</organism>
<evidence type="ECO:0000313" key="8">
    <source>
        <dbReference type="Proteomes" id="UP000181980"/>
    </source>
</evidence>
<feature type="transmembrane region" description="Helical" evidence="5">
    <location>
        <begin position="406"/>
        <end position="423"/>
    </location>
</feature>
<feature type="transmembrane region" description="Helical" evidence="5">
    <location>
        <begin position="376"/>
        <end position="394"/>
    </location>
</feature>
<dbReference type="InterPro" id="IPR036259">
    <property type="entry name" value="MFS_trans_sf"/>
</dbReference>
<dbReference type="PANTHER" id="PTHR23501:SF154">
    <property type="entry name" value="MULTIDRUG-EFFLUX TRANSPORTER RV1634-RELATED"/>
    <property type="match status" value="1"/>
</dbReference>
<feature type="transmembrane region" description="Helical" evidence="5">
    <location>
        <begin position="312"/>
        <end position="330"/>
    </location>
</feature>
<dbReference type="RefSeq" id="WP_069112396.1">
    <property type="nucleotide sequence ID" value="NZ_FNUC01000004.1"/>
</dbReference>
<dbReference type="GO" id="GO:0022857">
    <property type="term" value="F:transmembrane transporter activity"/>
    <property type="evidence" value="ECO:0007669"/>
    <property type="project" value="InterPro"/>
</dbReference>
<comment type="subcellular location">
    <subcellularLocation>
        <location evidence="1">Cell membrane</location>
        <topology evidence="1">Multi-pass membrane protein</topology>
    </subcellularLocation>
</comment>
<dbReference type="PROSITE" id="PS50850">
    <property type="entry name" value="MFS"/>
    <property type="match status" value="1"/>
</dbReference>
<evidence type="ECO:0000256" key="4">
    <source>
        <dbReference type="ARBA" id="ARBA00023136"/>
    </source>
</evidence>
<feature type="transmembrane region" description="Helical" evidence="5">
    <location>
        <begin position="223"/>
        <end position="241"/>
    </location>
</feature>
<dbReference type="Proteomes" id="UP000181980">
    <property type="component" value="Unassembled WGS sequence"/>
</dbReference>
<feature type="transmembrane region" description="Helical" evidence="5">
    <location>
        <begin position="138"/>
        <end position="160"/>
    </location>
</feature>
<evidence type="ECO:0000256" key="3">
    <source>
        <dbReference type="ARBA" id="ARBA00022989"/>
    </source>
</evidence>
<dbReference type="EMBL" id="FNUC01000004">
    <property type="protein sequence ID" value="SEF16761.1"/>
    <property type="molecule type" value="Genomic_DNA"/>
</dbReference>
<evidence type="ECO:0000259" key="6">
    <source>
        <dbReference type="PROSITE" id="PS50850"/>
    </source>
</evidence>